<evidence type="ECO:0000256" key="23">
    <source>
        <dbReference type="ARBA" id="ARBA00034000"/>
    </source>
</evidence>
<dbReference type="GO" id="GO:0008658">
    <property type="term" value="F:penicillin binding"/>
    <property type="evidence" value="ECO:0007669"/>
    <property type="project" value="InterPro"/>
</dbReference>
<keyword evidence="14" id="KW-0378">Hydrolase</keyword>
<dbReference type="Pfam" id="PF00912">
    <property type="entry name" value="Transgly"/>
    <property type="match status" value="1"/>
</dbReference>
<dbReference type="Gene3D" id="3.40.710.10">
    <property type="entry name" value="DD-peptidase/beta-lactamase superfamily"/>
    <property type="match status" value="1"/>
</dbReference>
<keyword evidence="15" id="KW-0133">Cell shape</keyword>
<evidence type="ECO:0000256" key="21">
    <source>
        <dbReference type="ARBA" id="ARBA00023268"/>
    </source>
</evidence>
<keyword evidence="19 28" id="KW-0472">Membrane</keyword>
<evidence type="ECO:0000256" key="3">
    <source>
        <dbReference type="ARBA" id="ARBA00007090"/>
    </source>
</evidence>
<evidence type="ECO:0000256" key="19">
    <source>
        <dbReference type="ARBA" id="ARBA00023136"/>
    </source>
</evidence>
<keyword evidence="17" id="KW-0573">Peptidoglycan synthesis</keyword>
<dbReference type="GO" id="GO:0008360">
    <property type="term" value="P:regulation of cell shape"/>
    <property type="evidence" value="ECO:0007669"/>
    <property type="project" value="UniProtKB-KW"/>
</dbReference>
<comment type="pathway">
    <text evidence="26">Glycan biosynthesis.</text>
</comment>
<keyword evidence="21" id="KW-0511">Multifunctional enzyme</keyword>
<dbReference type="EC" id="3.4.16.4" evidence="5"/>
<feature type="domain" description="Penicillin-binding protein OB-like" evidence="31">
    <location>
        <begin position="350"/>
        <end position="487"/>
    </location>
</feature>
<feature type="transmembrane region" description="Helical" evidence="28">
    <location>
        <begin position="20"/>
        <end position="48"/>
    </location>
</feature>
<evidence type="ECO:0000256" key="26">
    <source>
        <dbReference type="ARBA" id="ARBA00060592"/>
    </source>
</evidence>
<dbReference type="InterPro" id="IPR001460">
    <property type="entry name" value="PCN-bd_Tpept"/>
</dbReference>
<dbReference type="GO" id="GO:0009252">
    <property type="term" value="P:peptidoglycan biosynthetic process"/>
    <property type="evidence" value="ECO:0007669"/>
    <property type="project" value="UniProtKB-UniPathway"/>
</dbReference>
<evidence type="ECO:0000256" key="2">
    <source>
        <dbReference type="ARBA" id="ARBA00004752"/>
    </source>
</evidence>
<keyword evidence="12" id="KW-0808">Transferase</keyword>
<evidence type="ECO:0000256" key="4">
    <source>
        <dbReference type="ARBA" id="ARBA00007739"/>
    </source>
</evidence>
<evidence type="ECO:0000259" key="29">
    <source>
        <dbReference type="Pfam" id="PF00905"/>
    </source>
</evidence>
<evidence type="ECO:0000256" key="20">
    <source>
        <dbReference type="ARBA" id="ARBA00023251"/>
    </source>
</evidence>
<dbReference type="UniPathway" id="UPA00219"/>
<feature type="region of interest" description="Disordered" evidence="27">
    <location>
        <begin position="803"/>
        <end position="917"/>
    </location>
</feature>
<dbReference type="AlphaFoldDB" id="A0A8I1GCV8"/>
<evidence type="ECO:0000256" key="27">
    <source>
        <dbReference type="SAM" id="MobiDB-lite"/>
    </source>
</evidence>
<dbReference type="PANTHER" id="PTHR32282">
    <property type="entry name" value="BINDING PROTEIN TRANSPEPTIDASE, PUTATIVE-RELATED"/>
    <property type="match status" value="1"/>
</dbReference>
<sequence length="917" mass="100498">MQSKPPVLPPPVKKKRHRSLFLSFLGFAFTAGVFIFIAAAAGAAYFLWTISQDLPDYDKLANYKPPIITRVHAGDGRLIAEFAKERRIYVPVQVMPRPLINAFLAAEDQSFWEHGGLDFRGILRAVYNNLTKNKKEGASTITQQVAKNFLLTSERSYLRKAKEAILAVRIERAYTKERILDLYLNQIYLGGGSYGVAAAALRYFGKELNDLQLHEVAYLAALPKEPTKLQLTTARPGSKAFQDALLRRNDILNNMARFGFIKQEDADQAKKQPLEMVSRSVGPSTFAAEYFAEEVRRTLADMYGLEDTDDNSSVYAGGYSVRSTLNPGLQMMARSALRAGLVNFDRKHGWRGPITKIDLAIANDWGTKLAEVPALSDVDPWRLGVVLQTAKDKAVIGLQPGRSSNNTLDTERKTIELGADGAKWAFERIRTKTKGPIGISDILTVGDVVYVSPPNEIDLLKERERNPKLAEGKTALPAWSLMQVPQIGGATVVMDPHTGRVLALVGGFSFAESQFNRALQARRQPGSSFKPIVYAAALDNGYTPASVVNDAVFSVDQGNGQGEWKPSNYDKQVHGLQPLRIGIEKSRNLMTVRLAQDLGMPIVSEYARRFGVYDDLPPLLSMALGAGETTLIRLTTAYCMFVNGGKKINYTFIDRIQNRMGQTIWRHDNRACDTCNAESWRGQEEPQLNDERTQIIDPMTAYQVTSMLEGVVVRGTGSIVWKRVQKPLGGKTGTTNDEKDAWFIGFSPDIAMGIFIGYDNPQPMGHGETGGELAAPIFADFFKMALKDKPAVPFRMPADIRQVRVNKRTGQRTDPADPDAITEYFKPGTEPPEGYATASASYPAGDQQPGYGGQPGGYGQQGGGYPGESGGGWRQPPSQPSSGGWGQPQPTPPSQPGTAGGYPPPYGRTAPSPGGLY</sequence>
<dbReference type="EMBL" id="JAEMUK010000080">
    <property type="protein sequence ID" value="MBJ7544743.1"/>
    <property type="molecule type" value="Genomic_DNA"/>
</dbReference>
<evidence type="ECO:0000256" key="6">
    <source>
        <dbReference type="ARBA" id="ARBA00018638"/>
    </source>
</evidence>
<dbReference type="InterPro" id="IPR050396">
    <property type="entry name" value="Glycosyltr_51/Transpeptidase"/>
</dbReference>
<dbReference type="GO" id="GO:0030288">
    <property type="term" value="C:outer membrane-bounded periplasmic space"/>
    <property type="evidence" value="ECO:0007669"/>
    <property type="project" value="TreeGrafter"/>
</dbReference>
<comment type="similarity">
    <text evidence="4">In the N-terminal section; belongs to the glycosyltransferase 51 family.</text>
</comment>
<dbReference type="GO" id="GO:0008955">
    <property type="term" value="F:peptidoglycan glycosyltransferase activity"/>
    <property type="evidence" value="ECO:0007669"/>
    <property type="project" value="UniProtKB-EC"/>
</dbReference>
<evidence type="ECO:0000259" key="31">
    <source>
        <dbReference type="Pfam" id="PF17092"/>
    </source>
</evidence>
<comment type="pathway">
    <text evidence="2">Cell wall biogenesis; peptidoglycan biosynthesis.</text>
</comment>
<evidence type="ECO:0000313" key="33">
    <source>
        <dbReference type="Proteomes" id="UP000623250"/>
    </source>
</evidence>
<comment type="catalytic activity">
    <reaction evidence="23">
        <text>Preferential cleavage: (Ac)2-L-Lys-D-Ala-|-D-Ala. Also transpeptidation of peptidyl-alanyl moieties that are N-acyl substituents of D-alanine.</text>
        <dbReference type="EC" id="3.4.16.4"/>
    </reaction>
</comment>
<evidence type="ECO:0000256" key="13">
    <source>
        <dbReference type="ARBA" id="ARBA00022692"/>
    </source>
</evidence>
<keyword evidence="7" id="KW-1003">Cell membrane</keyword>
<keyword evidence="10" id="KW-0645">Protease</keyword>
<protein>
    <recommendedName>
        <fullName evidence="6">Penicillin-binding protein 1A</fullName>
        <ecNumber evidence="24">2.4.99.28</ecNumber>
        <ecNumber evidence="5">3.4.16.4</ecNumber>
    </recommendedName>
</protein>
<comment type="caution">
    <text evidence="32">The sequence shown here is derived from an EMBL/GenBank/DDBJ whole genome shotgun (WGS) entry which is preliminary data.</text>
</comment>
<keyword evidence="9" id="KW-0121">Carboxypeptidase</keyword>
<evidence type="ECO:0000256" key="24">
    <source>
        <dbReference type="ARBA" id="ARBA00044770"/>
    </source>
</evidence>
<evidence type="ECO:0000256" key="16">
    <source>
        <dbReference type="ARBA" id="ARBA00022968"/>
    </source>
</evidence>
<evidence type="ECO:0000256" key="25">
    <source>
        <dbReference type="ARBA" id="ARBA00049902"/>
    </source>
</evidence>
<dbReference type="InterPro" id="IPR023346">
    <property type="entry name" value="Lysozyme-like_dom_sf"/>
</dbReference>
<evidence type="ECO:0000256" key="22">
    <source>
        <dbReference type="ARBA" id="ARBA00023316"/>
    </source>
</evidence>
<dbReference type="SUPFAM" id="SSF56601">
    <property type="entry name" value="beta-lactamase/transpeptidase-like"/>
    <property type="match status" value="1"/>
</dbReference>
<dbReference type="Proteomes" id="UP000623250">
    <property type="component" value="Unassembled WGS sequence"/>
</dbReference>
<gene>
    <name evidence="32" type="ORF">JDN41_14405</name>
</gene>
<keyword evidence="8" id="KW-0997">Cell inner membrane</keyword>
<evidence type="ECO:0000256" key="9">
    <source>
        <dbReference type="ARBA" id="ARBA00022645"/>
    </source>
</evidence>
<evidence type="ECO:0000256" key="8">
    <source>
        <dbReference type="ARBA" id="ARBA00022519"/>
    </source>
</evidence>
<feature type="compositionally biased region" description="Gly residues" evidence="27">
    <location>
        <begin position="850"/>
        <end position="873"/>
    </location>
</feature>
<organism evidence="32 33">
    <name type="scientific">Rhodomicrobium udaipurense</name>
    <dbReference type="NCBI Taxonomy" id="1202716"/>
    <lineage>
        <taxon>Bacteria</taxon>
        <taxon>Pseudomonadati</taxon>
        <taxon>Pseudomonadota</taxon>
        <taxon>Alphaproteobacteria</taxon>
        <taxon>Hyphomicrobiales</taxon>
        <taxon>Hyphomicrobiaceae</taxon>
        <taxon>Rhodomicrobium</taxon>
    </lineage>
</organism>
<dbReference type="GO" id="GO:0006508">
    <property type="term" value="P:proteolysis"/>
    <property type="evidence" value="ECO:0007669"/>
    <property type="project" value="UniProtKB-KW"/>
</dbReference>
<evidence type="ECO:0000256" key="1">
    <source>
        <dbReference type="ARBA" id="ARBA00004249"/>
    </source>
</evidence>
<dbReference type="Gene3D" id="1.10.3810.10">
    <property type="entry name" value="Biosynthetic peptidoglycan transglycosylase-like"/>
    <property type="match status" value="1"/>
</dbReference>
<dbReference type="EC" id="2.4.99.28" evidence="24"/>
<keyword evidence="20" id="KW-0046">Antibiotic resistance</keyword>
<evidence type="ECO:0000256" key="17">
    <source>
        <dbReference type="ARBA" id="ARBA00022984"/>
    </source>
</evidence>
<dbReference type="GO" id="GO:0005886">
    <property type="term" value="C:plasma membrane"/>
    <property type="evidence" value="ECO:0007669"/>
    <property type="project" value="UniProtKB-SubCell"/>
</dbReference>
<dbReference type="Pfam" id="PF00905">
    <property type="entry name" value="Transpeptidase"/>
    <property type="match status" value="1"/>
</dbReference>
<evidence type="ECO:0000256" key="5">
    <source>
        <dbReference type="ARBA" id="ARBA00012448"/>
    </source>
</evidence>
<keyword evidence="22" id="KW-0961">Cell wall biogenesis/degradation</keyword>
<evidence type="ECO:0000256" key="7">
    <source>
        <dbReference type="ARBA" id="ARBA00022475"/>
    </source>
</evidence>
<dbReference type="SUPFAM" id="SSF53955">
    <property type="entry name" value="Lysozyme-like"/>
    <property type="match status" value="1"/>
</dbReference>
<comment type="subcellular location">
    <subcellularLocation>
        <location evidence="1">Cell inner membrane</location>
        <topology evidence="1">Single-pass type II membrane protein</topology>
    </subcellularLocation>
</comment>
<dbReference type="InterPro" id="IPR036950">
    <property type="entry name" value="PBP_transglycosylase"/>
</dbReference>
<keyword evidence="18 28" id="KW-1133">Transmembrane helix</keyword>
<accession>A0A8I1GCV8</accession>
<proteinExistence type="inferred from homology"/>
<dbReference type="InterPro" id="IPR001264">
    <property type="entry name" value="Glyco_trans_51"/>
</dbReference>
<evidence type="ECO:0000259" key="30">
    <source>
        <dbReference type="Pfam" id="PF00912"/>
    </source>
</evidence>
<evidence type="ECO:0000256" key="12">
    <source>
        <dbReference type="ARBA" id="ARBA00022679"/>
    </source>
</evidence>
<dbReference type="NCBIfam" id="TIGR02074">
    <property type="entry name" value="PBP_1a_fam"/>
    <property type="match status" value="1"/>
</dbReference>
<feature type="domain" description="Glycosyl transferase family 51" evidence="30">
    <location>
        <begin position="76"/>
        <end position="255"/>
    </location>
</feature>
<dbReference type="PANTHER" id="PTHR32282:SF27">
    <property type="entry name" value="PENICILLIN-BINDING PROTEIN 1A"/>
    <property type="match status" value="1"/>
</dbReference>
<evidence type="ECO:0000313" key="32">
    <source>
        <dbReference type="EMBL" id="MBJ7544743.1"/>
    </source>
</evidence>
<name>A0A8I1GCV8_9HYPH</name>
<dbReference type="RefSeq" id="WP_052037325.1">
    <property type="nucleotide sequence ID" value="NZ_JAEMUK010000080.1"/>
</dbReference>
<keyword evidence="33" id="KW-1185">Reference proteome</keyword>
<evidence type="ECO:0000256" key="28">
    <source>
        <dbReference type="SAM" id="Phobius"/>
    </source>
</evidence>
<dbReference type="InterPro" id="IPR031376">
    <property type="entry name" value="PCB_OB"/>
</dbReference>
<keyword evidence="13 28" id="KW-0812">Transmembrane</keyword>
<keyword evidence="11" id="KW-0328">Glycosyltransferase</keyword>
<evidence type="ECO:0000256" key="15">
    <source>
        <dbReference type="ARBA" id="ARBA00022960"/>
    </source>
</evidence>
<dbReference type="InterPro" id="IPR012338">
    <property type="entry name" value="Beta-lactam/transpept-like"/>
</dbReference>
<feature type="domain" description="Penicillin-binding protein transpeptidase" evidence="29">
    <location>
        <begin position="489"/>
        <end position="782"/>
    </location>
</feature>
<reference evidence="32 33" key="1">
    <citation type="submission" date="2020-12" db="EMBL/GenBank/DDBJ databases">
        <title>Revised draft genomes of Rhodomicrobium vannielii ATCC 17100 and Rhodomicrobium udaipurense JA643.</title>
        <authorList>
            <person name="Conners E.M."/>
            <person name="Davenport E.J."/>
            <person name="Bose A."/>
        </authorList>
    </citation>
    <scope>NUCLEOTIDE SEQUENCE [LARGE SCALE GENOMIC DNA]</scope>
    <source>
        <strain evidence="32 33">JA643</strain>
    </source>
</reference>
<dbReference type="FunFam" id="1.10.3810.10:FF:000003">
    <property type="entry name" value="Penicillin-binding protein 1a"/>
    <property type="match status" value="1"/>
</dbReference>
<comment type="similarity">
    <text evidence="3">In the C-terminal section; belongs to the transpeptidase family.</text>
</comment>
<evidence type="ECO:0000256" key="18">
    <source>
        <dbReference type="ARBA" id="ARBA00022989"/>
    </source>
</evidence>
<dbReference type="GO" id="GO:0071555">
    <property type="term" value="P:cell wall organization"/>
    <property type="evidence" value="ECO:0007669"/>
    <property type="project" value="UniProtKB-KW"/>
</dbReference>
<dbReference type="InterPro" id="IPR012340">
    <property type="entry name" value="NA-bd_OB-fold"/>
</dbReference>
<dbReference type="Gene3D" id="2.40.50.140">
    <property type="entry name" value="Nucleic acid-binding proteins"/>
    <property type="match status" value="1"/>
</dbReference>
<comment type="catalytic activity">
    <reaction evidence="25">
        <text>[GlcNAc-(1-&gt;4)-Mur2Ac(oyl-L-Ala-gamma-D-Glu-L-Lys-D-Ala-D-Ala)](n)-di-trans,octa-cis-undecaprenyl diphosphate + beta-D-GlcNAc-(1-&gt;4)-Mur2Ac(oyl-L-Ala-gamma-D-Glu-L-Lys-D-Ala-D-Ala)-di-trans,octa-cis-undecaprenyl diphosphate = [GlcNAc-(1-&gt;4)-Mur2Ac(oyl-L-Ala-gamma-D-Glu-L-Lys-D-Ala-D-Ala)](n+1)-di-trans,octa-cis-undecaprenyl diphosphate + di-trans,octa-cis-undecaprenyl diphosphate + H(+)</text>
        <dbReference type="Rhea" id="RHEA:23708"/>
        <dbReference type="Rhea" id="RHEA-COMP:9602"/>
        <dbReference type="Rhea" id="RHEA-COMP:9603"/>
        <dbReference type="ChEBI" id="CHEBI:15378"/>
        <dbReference type="ChEBI" id="CHEBI:58405"/>
        <dbReference type="ChEBI" id="CHEBI:60033"/>
        <dbReference type="ChEBI" id="CHEBI:78435"/>
        <dbReference type="EC" id="2.4.99.28"/>
    </reaction>
</comment>
<evidence type="ECO:0000256" key="14">
    <source>
        <dbReference type="ARBA" id="ARBA00022801"/>
    </source>
</evidence>
<dbReference type="GO" id="GO:0046677">
    <property type="term" value="P:response to antibiotic"/>
    <property type="evidence" value="ECO:0007669"/>
    <property type="project" value="UniProtKB-KW"/>
</dbReference>
<evidence type="ECO:0000256" key="11">
    <source>
        <dbReference type="ARBA" id="ARBA00022676"/>
    </source>
</evidence>
<keyword evidence="16" id="KW-0735">Signal-anchor</keyword>
<dbReference type="Pfam" id="PF17092">
    <property type="entry name" value="PCB_OB"/>
    <property type="match status" value="1"/>
</dbReference>
<dbReference type="GO" id="GO:0009002">
    <property type="term" value="F:serine-type D-Ala-D-Ala carboxypeptidase activity"/>
    <property type="evidence" value="ECO:0007669"/>
    <property type="project" value="UniProtKB-EC"/>
</dbReference>
<evidence type="ECO:0000256" key="10">
    <source>
        <dbReference type="ARBA" id="ARBA00022670"/>
    </source>
</evidence>